<name>A0ABV5W3W9_9BACL</name>
<dbReference type="RefSeq" id="WP_344907854.1">
    <property type="nucleotide sequence ID" value="NZ_BAAAYO010000006.1"/>
</dbReference>
<evidence type="ECO:0000313" key="3">
    <source>
        <dbReference type="EMBL" id="MFB9755230.1"/>
    </source>
</evidence>
<dbReference type="SUPFAM" id="SSF54637">
    <property type="entry name" value="Thioesterase/thiol ester dehydrase-isomerase"/>
    <property type="match status" value="1"/>
</dbReference>
<feature type="domain" description="Thioesterase" evidence="2">
    <location>
        <begin position="52"/>
        <end position="124"/>
    </location>
</feature>
<gene>
    <name evidence="3" type="ORF">ACFFNY_26960</name>
</gene>
<evidence type="ECO:0000313" key="4">
    <source>
        <dbReference type="Proteomes" id="UP001589619"/>
    </source>
</evidence>
<keyword evidence="1 3" id="KW-0378">Hydrolase</keyword>
<dbReference type="CDD" id="cd03443">
    <property type="entry name" value="PaaI_thioesterase"/>
    <property type="match status" value="1"/>
</dbReference>
<reference evidence="3 4" key="1">
    <citation type="submission" date="2024-09" db="EMBL/GenBank/DDBJ databases">
        <authorList>
            <person name="Sun Q."/>
            <person name="Mori K."/>
        </authorList>
    </citation>
    <scope>NUCLEOTIDE SEQUENCE [LARGE SCALE GENOMIC DNA]</scope>
    <source>
        <strain evidence="3 4">JCM 12520</strain>
    </source>
</reference>
<proteinExistence type="predicted"/>
<dbReference type="Proteomes" id="UP001589619">
    <property type="component" value="Unassembled WGS sequence"/>
</dbReference>
<dbReference type="Pfam" id="PF03061">
    <property type="entry name" value="4HBT"/>
    <property type="match status" value="1"/>
</dbReference>
<organism evidence="3 4">
    <name type="scientific">Paenibacillus hodogayensis</name>
    <dbReference type="NCBI Taxonomy" id="279208"/>
    <lineage>
        <taxon>Bacteria</taxon>
        <taxon>Bacillati</taxon>
        <taxon>Bacillota</taxon>
        <taxon>Bacilli</taxon>
        <taxon>Bacillales</taxon>
        <taxon>Paenibacillaceae</taxon>
        <taxon>Paenibacillus</taxon>
    </lineage>
</organism>
<dbReference type="NCBIfam" id="TIGR00369">
    <property type="entry name" value="unchar_dom_1"/>
    <property type="match status" value="1"/>
</dbReference>
<dbReference type="PANTHER" id="PTHR43240:SF1">
    <property type="entry name" value="BLR5584 PROTEIN"/>
    <property type="match status" value="1"/>
</dbReference>
<protein>
    <submittedName>
        <fullName evidence="3">PaaI family thioesterase</fullName>
        <ecNumber evidence="3">3.1.2.-</ecNumber>
    </submittedName>
</protein>
<dbReference type="InterPro" id="IPR006683">
    <property type="entry name" value="Thioestr_dom"/>
</dbReference>
<evidence type="ECO:0000259" key="2">
    <source>
        <dbReference type="Pfam" id="PF03061"/>
    </source>
</evidence>
<dbReference type="InterPro" id="IPR029069">
    <property type="entry name" value="HotDog_dom_sf"/>
</dbReference>
<dbReference type="PANTHER" id="PTHR43240">
    <property type="entry name" value="1,4-DIHYDROXY-2-NAPHTHOYL-COA THIOESTERASE 1"/>
    <property type="match status" value="1"/>
</dbReference>
<dbReference type="InterPro" id="IPR003736">
    <property type="entry name" value="PAAI_dom"/>
</dbReference>
<dbReference type="EC" id="3.1.2.-" evidence="3"/>
<sequence>MTDSDLERFVSRLAQAAAGTFWEELGCELEHIEPGRTVIVLEAGARHLNGIGMLHGGVHASLLDQAMGITAMAARPDDKVVTSHLNIHYLFPLAPGKVTVSAELIHQTRRMLTVSGKVEDCQGRIGSWGSGSFRVLADDAPKDGKGPQV</sequence>
<dbReference type="GO" id="GO:0016787">
    <property type="term" value="F:hydrolase activity"/>
    <property type="evidence" value="ECO:0007669"/>
    <property type="project" value="UniProtKB-KW"/>
</dbReference>
<accession>A0ABV5W3W9</accession>
<keyword evidence="4" id="KW-1185">Reference proteome</keyword>
<comment type="caution">
    <text evidence="3">The sequence shown here is derived from an EMBL/GenBank/DDBJ whole genome shotgun (WGS) entry which is preliminary data.</text>
</comment>
<dbReference type="Gene3D" id="3.10.129.10">
    <property type="entry name" value="Hotdog Thioesterase"/>
    <property type="match status" value="1"/>
</dbReference>
<evidence type="ECO:0000256" key="1">
    <source>
        <dbReference type="ARBA" id="ARBA00022801"/>
    </source>
</evidence>
<dbReference type="EMBL" id="JBHMAG010000018">
    <property type="protein sequence ID" value="MFB9755230.1"/>
    <property type="molecule type" value="Genomic_DNA"/>
</dbReference>